<feature type="domain" description="Large ribosomal subunit protein uL6 alpha-beta" evidence="6">
    <location>
        <begin position="91"/>
        <end position="164"/>
    </location>
</feature>
<dbReference type="PANTHER" id="PTHR11655">
    <property type="entry name" value="60S/50S RIBOSOMAL PROTEIN L6/L9"/>
    <property type="match status" value="1"/>
</dbReference>
<evidence type="ECO:0000256" key="1">
    <source>
        <dbReference type="ARBA" id="ARBA00022980"/>
    </source>
</evidence>
<keyword evidence="3 5" id="KW-0694">RNA-binding</keyword>
<name>A0A1F5NVG7_9BACT</name>
<dbReference type="GO" id="GO:0003735">
    <property type="term" value="F:structural constituent of ribosome"/>
    <property type="evidence" value="ECO:0007669"/>
    <property type="project" value="UniProtKB-UniRule"/>
</dbReference>
<dbReference type="NCBIfam" id="TIGR03654">
    <property type="entry name" value="L6_bact"/>
    <property type="match status" value="1"/>
</dbReference>
<dbReference type="InterPro" id="IPR020040">
    <property type="entry name" value="Ribosomal_uL6_a/b-dom"/>
</dbReference>
<dbReference type="PANTHER" id="PTHR11655:SF14">
    <property type="entry name" value="LARGE RIBOSOMAL SUBUNIT PROTEIN UL6M"/>
    <property type="match status" value="1"/>
</dbReference>
<evidence type="ECO:0000256" key="5">
    <source>
        <dbReference type="RuleBase" id="RU003870"/>
    </source>
</evidence>
<dbReference type="SUPFAM" id="SSF56053">
    <property type="entry name" value="Ribosomal protein L6"/>
    <property type="match status" value="2"/>
</dbReference>
<keyword evidence="1 3" id="KW-0689">Ribosomal protein</keyword>
<dbReference type="STRING" id="1817822.A2826_01500"/>
<evidence type="ECO:0000256" key="3">
    <source>
        <dbReference type="HAMAP-Rule" id="MF_01365"/>
    </source>
</evidence>
<comment type="subunit">
    <text evidence="3">Part of the 50S ribosomal subunit.</text>
</comment>
<dbReference type="InterPro" id="IPR002358">
    <property type="entry name" value="Ribosomal_uL6_CS"/>
</dbReference>
<evidence type="ECO:0000256" key="2">
    <source>
        <dbReference type="ARBA" id="ARBA00023274"/>
    </source>
</evidence>
<keyword evidence="3 5" id="KW-0699">rRNA-binding</keyword>
<evidence type="ECO:0000259" key="6">
    <source>
        <dbReference type="Pfam" id="PF00347"/>
    </source>
</evidence>
<dbReference type="HAMAP" id="MF_01365_B">
    <property type="entry name" value="Ribosomal_uL6_B"/>
    <property type="match status" value="1"/>
</dbReference>
<dbReference type="GO" id="GO:0002181">
    <property type="term" value="P:cytoplasmic translation"/>
    <property type="evidence" value="ECO:0007669"/>
    <property type="project" value="TreeGrafter"/>
</dbReference>
<dbReference type="AlphaFoldDB" id="A0A1F5NVG7"/>
<proteinExistence type="inferred from homology"/>
<dbReference type="GO" id="GO:0022625">
    <property type="term" value="C:cytosolic large ribosomal subunit"/>
    <property type="evidence" value="ECO:0007669"/>
    <property type="project" value="UniProtKB-UniRule"/>
</dbReference>
<dbReference type="Proteomes" id="UP000177912">
    <property type="component" value="Unassembled WGS sequence"/>
</dbReference>
<dbReference type="Pfam" id="PF00347">
    <property type="entry name" value="Ribosomal_L6"/>
    <property type="match status" value="2"/>
</dbReference>
<organism evidence="7 8">
    <name type="scientific">Candidatus Doudnabacteria bacterium RIFCSPHIGHO2_01_FULL_43_23</name>
    <dbReference type="NCBI Taxonomy" id="1817822"/>
    <lineage>
        <taxon>Bacteria</taxon>
        <taxon>Candidatus Doudnaibacteriota</taxon>
    </lineage>
</organism>
<comment type="function">
    <text evidence="3 5">This protein binds to the 23S rRNA, and is important in its secondary structure. It is located near the subunit interface in the base of the L7/L12 stalk, and near the tRNA binding site of the peptidyltransferase center.</text>
</comment>
<keyword evidence="2 3" id="KW-0687">Ribonucleoprotein</keyword>
<accession>A0A1F5NVG7</accession>
<comment type="caution">
    <text evidence="7">The sequence shown here is derived from an EMBL/GenBank/DDBJ whole genome shotgun (WGS) entry which is preliminary data.</text>
</comment>
<reference evidence="7 8" key="1">
    <citation type="journal article" date="2016" name="Nat. Commun.">
        <title>Thousands of microbial genomes shed light on interconnected biogeochemical processes in an aquifer system.</title>
        <authorList>
            <person name="Anantharaman K."/>
            <person name="Brown C.T."/>
            <person name="Hug L.A."/>
            <person name="Sharon I."/>
            <person name="Castelle C.J."/>
            <person name="Probst A.J."/>
            <person name="Thomas B.C."/>
            <person name="Singh A."/>
            <person name="Wilkins M.J."/>
            <person name="Karaoz U."/>
            <person name="Brodie E.L."/>
            <person name="Williams K.H."/>
            <person name="Hubbard S.S."/>
            <person name="Banfield J.F."/>
        </authorList>
    </citation>
    <scope>NUCLEOTIDE SEQUENCE [LARGE SCALE GENOMIC DNA]</scope>
</reference>
<evidence type="ECO:0000256" key="4">
    <source>
        <dbReference type="RuleBase" id="RU003869"/>
    </source>
</evidence>
<dbReference type="GO" id="GO:0019843">
    <property type="term" value="F:rRNA binding"/>
    <property type="evidence" value="ECO:0007669"/>
    <property type="project" value="UniProtKB-UniRule"/>
</dbReference>
<dbReference type="PROSITE" id="PS00525">
    <property type="entry name" value="RIBOSOMAL_L6_1"/>
    <property type="match status" value="1"/>
</dbReference>
<dbReference type="InterPro" id="IPR036789">
    <property type="entry name" value="Ribosomal_uL6-like_a/b-dom_sf"/>
</dbReference>
<evidence type="ECO:0000313" key="8">
    <source>
        <dbReference type="Proteomes" id="UP000177912"/>
    </source>
</evidence>
<protein>
    <recommendedName>
        <fullName evidence="3">Large ribosomal subunit protein uL6</fullName>
    </recommendedName>
</protein>
<dbReference type="PRINTS" id="PR00059">
    <property type="entry name" value="RIBOSOMALL6"/>
</dbReference>
<dbReference type="EMBL" id="MFEI01000005">
    <property type="protein sequence ID" value="OGE81661.1"/>
    <property type="molecule type" value="Genomic_DNA"/>
</dbReference>
<dbReference type="PIRSF" id="PIRSF002162">
    <property type="entry name" value="Ribosomal_L6"/>
    <property type="match status" value="1"/>
</dbReference>
<dbReference type="Gene3D" id="3.90.930.12">
    <property type="entry name" value="Ribosomal protein L6, alpha-beta domain"/>
    <property type="match status" value="2"/>
</dbReference>
<evidence type="ECO:0000313" key="7">
    <source>
        <dbReference type="EMBL" id="OGE81661.1"/>
    </source>
</evidence>
<feature type="domain" description="Large ribosomal subunit protein uL6 alpha-beta" evidence="6">
    <location>
        <begin position="11"/>
        <end position="83"/>
    </location>
</feature>
<sequence length="182" mass="19932">MSKIGKRPIAIPEGIEAKLEAGRFLVSGPKGKLEMMISPLINATLEDNKIVFKIDDVGNREKRSMWGTTRALANNLIEGVLKGYEKKLEVVGVGYRVEADKKNLTLTLGYSHPIILVIPEGIEVTITKNVINVSGNSKQIVGEFSALIRSQKLPEPYKGKGIKYSDEIIRRKAGKVMKAAGS</sequence>
<dbReference type="InterPro" id="IPR000702">
    <property type="entry name" value="Ribosomal_uL6-like"/>
</dbReference>
<gene>
    <name evidence="3" type="primary">rplF</name>
    <name evidence="7" type="ORF">A2826_01500</name>
</gene>
<dbReference type="InterPro" id="IPR019906">
    <property type="entry name" value="Ribosomal_uL6_bac-type"/>
</dbReference>
<comment type="similarity">
    <text evidence="3 4">Belongs to the universal ribosomal protein uL6 family.</text>
</comment>